<feature type="domain" description="Ig-like" evidence="2">
    <location>
        <begin position="67"/>
        <end position="177"/>
    </location>
</feature>
<evidence type="ECO:0000313" key="4">
    <source>
        <dbReference type="Proteomes" id="UP000503540"/>
    </source>
</evidence>
<proteinExistence type="predicted"/>
<gene>
    <name evidence="3" type="ORF">F5544_24440</name>
</gene>
<accession>A0A6G9YIH3</accession>
<dbReference type="RefSeq" id="WP_167475383.1">
    <property type="nucleotide sequence ID" value="NZ_CP046172.1"/>
</dbReference>
<name>A0A6G9YIH3_9NOCA</name>
<dbReference type="KEGG" id="nah:F5544_24440"/>
<dbReference type="PROSITE" id="PS50835">
    <property type="entry name" value="IG_LIKE"/>
    <property type="match status" value="1"/>
</dbReference>
<evidence type="ECO:0000259" key="2">
    <source>
        <dbReference type="PROSITE" id="PS50835"/>
    </source>
</evidence>
<feature type="chain" id="PRO_5026339952" description="Ig-like domain-containing protein" evidence="1">
    <location>
        <begin position="35"/>
        <end position="237"/>
    </location>
</feature>
<dbReference type="AlphaFoldDB" id="A0A6G9YIH3"/>
<sequence>MTRMTRLSAGPVRLATMAAAATTLAVAFAAPASAATGPGNDLDIDFGKINNAGELTFAGTFSCTDVPRVTILVTATQGTTTGKQSFTETCDATGKPIKGALAPEVGTWSTSTTPVVTWTATMTSDAGVAVASQTGDEEVGDQNVSISVDTVTPVSGGLEVSGVYECHGDLDRALTVTVTAGLITGTAYTTVHCPTAGPTPVTVTVTGSFPDHGSAKVADFLDQSNAGQATADTEVNY</sequence>
<feature type="signal peptide" evidence="1">
    <location>
        <begin position="1"/>
        <end position="34"/>
    </location>
</feature>
<dbReference type="EMBL" id="CP046172">
    <property type="protein sequence ID" value="QIS12743.1"/>
    <property type="molecule type" value="Genomic_DNA"/>
</dbReference>
<keyword evidence="4" id="KW-1185">Reference proteome</keyword>
<dbReference type="InterPro" id="IPR007110">
    <property type="entry name" value="Ig-like_dom"/>
</dbReference>
<evidence type="ECO:0000313" key="3">
    <source>
        <dbReference type="EMBL" id="QIS12743.1"/>
    </source>
</evidence>
<reference evidence="3 4" key="1">
    <citation type="journal article" date="2019" name="ACS Chem. Biol.">
        <title>Identification and Mobilization of a Cryptic Antibiotic Biosynthesis Gene Locus from a Human-Pathogenic Nocardia Isolate.</title>
        <authorList>
            <person name="Herisse M."/>
            <person name="Ishida K."/>
            <person name="Porter J.L."/>
            <person name="Howden B."/>
            <person name="Hertweck C."/>
            <person name="Stinear T.P."/>
            <person name="Pidot S.J."/>
        </authorList>
    </citation>
    <scope>NUCLEOTIDE SEQUENCE [LARGE SCALE GENOMIC DNA]</scope>
    <source>
        <strain evidence="3 4">AUSMDU00012717</strain>
    </source>
</reference>
<evidence type="ECO:0000256" key="1">
    <source>
        <dbReference type="SAM" id="SignalP"/>
    </source>
</evidence>
<dbReference type="Proteomes" id="UP000503540">
    <property type="component" value="Chromosome"/>
</dbReference>
<keyword evidence="1" id="KW-0732">Signal</keyword>
<organism evidence="3 4">
    <name type="scientific">Nocardia arthritidis</name>
    <dbReference type="NCBI Taxonomy" id="228602"/>
    <lineage>
        <taxon>Bacteria</taxon>
        <taxon>Bacillati</taxon>
        <taxon>Actinomycetota</taxon>
        <taxon>Actinomycetes</taxon>
        <taxon>Mycobacteriales</taxon>
        <taxon>Nocardiaceae</taxon>
        <taxon>Nocardia</taxon>
    </lineage>
</organism>
<protein>
    <recommendedName>
        <fullName evidence="2">Ig-like domain-containing protein</fullName>
    </recommendedName>
</protein>